<dbReference type="InterPro" id="IPR050336">
    <property type="entry name" value="Chromosome_partition/occlusion"/>
</dbReference>
<dbReference type="InterPro" id="IPR041468">
    <property type="entry name" value="HTH_ParB/Spo0J"/>
</dbReference>
<dbReference type="SUPFAM" id="SSF109709">
    <property type="entry name" value="KorB DNA-binding domain-like"/>
    <property type="match status" value="1"/>
</dbReference>
<dbReference type="Pfam" id="PF02195">
    <property type="entry name" value="ParB_N"/>
    <property type="match status" value="1"/>
</dbReference>
<dbReference type="Pfam" id="PF17762">
    <property type="entry name" value="HTH_ParB"/>
    <property type="match status" value="1"/>
</dbReference>
<dbReference type="Pfam" id="PF23552">
    <property type="entry name" value="ParB_C"/>
    <property type="match status" value="1"/>
</dbReference>
<evidence type="ECO:0000259" key="4">
    <source>
        <dbReference type="SMART" id="SM00470"/>
    </source>
</evidence>
<feature type="domain" description="ParB-like N-terminal" evidence="4">
    <location>
        <begin position="41"/>
        <end position="133"/>
    </location>
</feature>
<dbReference type="Gene3D" id="3.90.1530.30">
    <property type="match status" value="1"/>
</dbReference>
<comment type="similarity">
    <text evidence="1">Belongs to the ParB family.</text>
</comment>
<dbReference type="PANTHER" id="PTHR33375:SF1">
    <property type="entry name" value="CHROMOSOME-PARTITIONING PROTEIN PARB-RELATED"/>
    <property type="match status" value="1"/>
</dbReference>
<gene>
    <name evidence="5" type="ORF">O0S08_20500</name>
</gene>
<dbReference type="NCBIfam" id="TIGR00180">
    <property type="entry name" value="parB_part"/>
    <property type="match status" value="1"/>
</dbReference>
<dbReference type="Proteomes" id="UP001164459">
    <property type="component" value="Chromosome"/>
</dbReference>
<evidence type="ECO:0000313" key="6">
    <source>
        <dbReference type="Proteomes" id="UP001164459"/>
    </source>
</evidence>
<organism evidence="5 6">
    <name type="scientific">Nannocystis punicea</name>
    <dbReference type="NCBI Taxonomy" id="2995304"/>
    <lineage>
        <taxon>Bacteria</taxon>
        <taxon>Pseudomonadati</taxon>
        <taxon>Myxococcota</taxon>
        <taxon>Polyangia</taxon>
        <taxon>Nannocystales</taxon>
        <taxon>Nannocystaceae</taxon>
        <taxon>Nannocystis</taxon>
    </lineage>
</organism>
<proteinExistence type="inferred from homology"/>
<reference evidence="5" key="1">
    <citation type="submission" date="2022-11" db="EMBL/GenBank/DDBJ databases">
        <title>Minimal conservation of predation-associated metabolite biosynthetic gene clusters underscores biosynthetic potential of Myxococcota including descriptions for ten novel species: Archangium lansinium sp. nov., Myxococcus landrumus sp. nov., Nannocystis bai.</title>
        <authorList>
            <person name="Ahearne A."/>
            <person name="Stevens C."/>
            <person name="Dowd S."/>
        </authorList>
    </citation>
    <scope>NUCLEOTIDE SEQUENCE</scope>
    <source>
        <strain evidence="5">Fl3</strain>
    </source>
</reference>
<dbReference type="SMART" id="SM00470">
    <property type="entry name" value="ParB"/>
    <property type="match status" value="1"/>
</dbReference>
<dbReference type="CDD" id="cd16393">
    <property type="entry name" value="SPO0J_N"/>
    <property type="match status" value="1"/>
</dbReference>
<protein>
    <submittedName>
        <fullName evidence="5">ParB/RepB/Spo0J family partition protein</fullName>
    </submittedName>
</protein>
<dbReference type="InterPro" id="IPR003115">
    <property type="entry name" value="ParB_N"/>
</dbReference>
<dbReference type="InterPro" id="IPR057240">
    <property type="entry name" value="ParB_dimer_C"/>
</dbReference>
<evidence type="ECO:0000256" key="1">
    <source>
        <dbReference type="ARBA" id="ARBA00006295"/>
    </source>
</evidence>
<keyword evidence="2" id="KW-0159">Chromosome partition</keyword>
<keyword evidence="6" id="KW-1185">Reference proteome</keyword>
<accession>A0ABY7HI30</accession>
<dbReference type="InterPro" id="IPR036086">
    <property type="entry name" value="ParB/Sulfiredoxin_sf"/>
</dbReference>
<dbReference type="InterPro" id="IPR004437">
    <property type="entry name" value="ParB/RepB/Spo0J"/>
</dbReference>
<evidence type="ECO:0000256" key="3">
    <source>
        <dbReference type="ARBA" id="ARBA00023125"/>
    </source>
</evidence>
<evidence type="ECO:0000313" key="5">
    <source>
        <dbReference type="EMBL" id="WAS98529.1"/>
    </source>
</evidence>
<keyword evidence="3" id="KW-0238">DNA-binding</keyword>
<dbReference type="Gene3D" id="1.10.10.2830">
    <property type="match status" value="1"/>
</dbReference>
<dbReference type="SUPFAM" id="SSF110849">
    <property type="entry name" value="ParB/Sulfiredoxin"/>
    <property type="match status" value="1"/>
</dbReference>
<evidence type="ECO:0000256" key="2">
    <source>
        <dbReference type="ARBA" id="ARBA00022829"/>
    </source>
</evidence>
<dbReference type="RefSeq" id="WP_269040890.1">
    <property type="nucleotide sequence ID" value="NZ_CP114040.1"/>
</dbReference>
<name>A0ABY7HI30_9BACT</name>
<sequence length="311" mass="34265">MTLPKRPPALGRGLGALIPQAAAPAAAADTAPVAASGPALRTLPIEQIAANPDQPRKQFEPVLLRELADSLKRYGLLQPVVVTPNLALPGHYLLVAGERRWRAAQLAGLHELPAVVRDTPESDRLELAVLENLQRLDLTPIEEAQAFRQLIDVRGYTQDQLAERLSKDRSTIANALRLLRLPSKVQDLVQDGRLSMGHARALLALEHASDMLSLAYEAIEKGLSVRAVERAVRERLRPPEPEAEPDPETHKRAVIVRDLEERLRRSLGVKVAVRSDSKKKGSGTIEVPYGSLDELDRLLEHLLGERRDDEA</sequence>
<dbReference type="EMBL" id="CP114040">
    <property type="protein sequence ID" value="WAS98529.1"/>
    <property type="molecule type" value="Genomic_DNA"/>
</dbReference>
<dbReference type="PANTHER" id="PTHR33375">
    <property type="entry name" value="CHROMOSOME-PARTITIONING PROTEIN PARB-RELATED"/>
    <property type="match status" value="1"/>
</dbReference>